<dbReference type="AlphaFoldDB" id="A0A0E1X9C8"/>
<reference evidence="1" key="1">
    <citation type="submission" date="2009-01" db="EMBL/GenBank/DDBJ databases">
        <title>The Genome Sequence of Brucella pinnipedialis M292/94/1.</title>
        <authorList>
            <consortium name="The Broad Institute Genome Sequencing Platform"/>
            <person name="Ward D."/>
            <person name="Young S.K."/>
            <person name="Kodira C.D."/>
            <person name="Zeng Q."/>
            <person name="Koehrsen M."/>
            <person name="Alvarado L."/>
            <person name="Berlin A."/>
            <person name="Borenstein D."/>
            <person name="Chen Z."/>
            <person name="Engels R."/>
            <person name="Freedman E."/>
            <person name="Gellesch M."/>
            <person name="Goldberg J."/>
            <person name="Griggs A."/>
            <person name="Gujja S."/>
            <person name="Heiman D."/>
            <person name="Hepburn T."/>
            <person name="Howarth C."/>
            <person name="Jen D."/>
            <person name="Larson L."/>
            <person name="Lewis B."/>
            <person name="Mehta T."/>
            <person name="Park D."/>
            <person name="Pearson M."/>
            <person name="Roberts A."/>
            <person name="Saif S."/>
            <person name="Shea T."/>
            <person name="Shenoy N."/>
            <person name="Sisk P."/>
            <person name="Stolte C."/>
            <person name="Sykes S."/>
            <person name="Walk T."/>
            <person name="White J."/>
            <person name="Yandava C."/>
            <person name="Whatmore A.M."/>
            <person name="Perrett L.L."/>
            <person name="O'Callaghan D."/>
            <person name="Nusbaum C."/>
            <person name="Galagan J."/>
            <person name="Birren B."/>
        </authorList>
    </citation>
    <scope>NUCLEOTIDE SEQUENCE [LARGE SCALE GENOMIC DNA]</scope>
    <source>
        <strain evidence="1">M292/94/1</strain>
    </source>
</reference>
<dbReference type="HOGENOM" id="CLU_3181007_0_0_5"/>
<gene>
    <name evidence="1" type="ORF">BALG_03185</name>
</gene>
<proteinExistence type="predicted"/>
<evidence type="ECO:0000313" key="1">
    <source>
        <dbReference type="EMBL" id="EEZ29842.1"/>
    </source>
</evidence>
<protein>
    <submittedName>
        <fullName evidence="1">Uncharacterized protein</fullName>
    </submittedName>
</protein>
<name>A0A0E1X9C8_9HYPH</name>
<organism evidence="1">
    <name type="scientific">Brucella pinnipedialis M292/94/1</name>
    <dbReference type="NCBI Taxonomy" id="520462"/>
    <lineage>
        <taxon>Bacteria</taxon>
        <taxon>Pseudomonadati</taxon>
        <taxon>Pseudomonadota</taxon>
        <taxon>Alphaproteobacteria</taxon>
        <taxon>Hyphomicrobiales</taxon>
        <taxon>Brucellaceae</taxon>
        <taxon>Brucella/Ochrobactrum group</taxon>
        <taxon>Brucella</taxon>
    </lineage>
</organism>
<accession>A0A0E1X9C8</accession>
<dbReference type="Proteomes" id="UP000004659">
    <property type="component" value="Unassembled WGS sequence"/>
</dbReference>
<dbReference type="EMBL" id="EQ999542">
    <property type="protein sequence ID" value="EEZ29842.1"/>
    <property type="molecule type" value="Genomic_DNA"/>
</dbReference>
<sequence length="57" mass="6172">MWRAFGAGFALLFKSTGKGANFVYPVDLTARIFLNANLPAPISIFPGASTPLFRRSP</sequence>